<dbReference type="PANTHER" id="PTHR38454:SF1">
    <property type="entry name" value="INTEGRAL MEMBRANE PROTEIN"/>
    <property type="match status" value="1"/>
</dbReference>
<organism evidence="2 3">
    <name type="scientific">Thermospira aquatica</name>
    <dbReference type="NCBI Taxonomy" id="2828656"/>
    <lineage>
        <taxon>Bacteria</taxon>
        <taxon>Pseudomonadati</taxon>
        <taxon>Spirochaetota</taxon>
        <taxon>Spirochaetia</taxon>
        <taxon>Brevinematales</taxon>
        <taxon>Thermospiraceae</taxon>
        <taxon>Thermospira</taxon>
    </lineage>
</organism>
<dbReference type="AlphaFoldDB" id="A0AAX3BG02"/>
<feature type="transmembrane region" description="Helical" evidence="1">
    <location>
        <begin position="413"/>
        <end position="430"/>
    </location>
</feature>
<feature type="transmembrane region" description="Helical" evidence="1">
    <location>
        <begin position="164"/>
        <end position="181"/>
    </location>
</feature>
<feature type="transmembrane region" description="Helical" evidence="1">
    <location>
        <begin position="135"/>
        <end position="152"/>
    </location>
</feature>
<dbReference type="Pfam" id="PF09586">
    <property type="entry name" value="YfhO"/>
    <property type="match status" value="1"/>
</dbReference>
<protein>
    <submittedName>
        <fullName evidence="2">YfhO family protein</fullName>
    </submittedName>
</protein>
<feature type="transmembrane region" description="Helical" evidence="1">
    <location>
        <begin position="457"/>
        <end position="476"/>
    </location>
</feature>
<proteinExistence type="predicted"/>
<keyword evidence="1" id="KW-0812">Transmembrane</keyword>
<accession>A0AAX3BG02</accession>
<dbReference type="Proteomes" id="UP001056539">
    <property type="component" value="Chromosome"/>
</dbReference>
<dbReference type="PANTHER" id="PTHR38454">
    <property type="entry name" value="INTEGRAL MEMBRANE PROTEIN-RELATED"/>
    <property type="match status" value="1"/>
</dbReference>
<gene>
    <name evidence="2" type="ORF">KDW03_05165</name>
</gene>
<feature type="transmembrane region" description="Helical" evidence="1">
    <location>
        <begin position="333"/>
        <end position="352"/>
    </location>
</feature>
<feature type="transmembrane region" description="Helical" evidence="1">
    <location>
        <begin position="304"/>
        <end position="321"/>
    </location>
</feature>
<feature type="transmembrane region" description="Helical" evidence="1">
    <location>
        <begin position="786"/>
        <end position="808"/>
    </location>
</feature>
<evidence type="ECO:0000313" key="3">
    <source>
        <dbReference type="Proteomes" id="UP001056539"/>
    </source>
</evidence>
<feature type="transmembrane region" description="Helical" evidence="1">
    <location>
        <begin position="112"/>
        <end position="129"/>
    </location>
</feature>
<dbReference type="RefSeq" id="WP_271436321.1">
    <property type="nucleotide sequence ID" value="NZ_CP073355.1"/>
</dbReference>
<dbReference type="EMBL" id="CP073355">
    <property type="protein sequence ID" value="URA11186.1"/>
    <property type="molecule type" value="Genomic_DNA"/>
</dbReference>
<feature type="transmembrane region" description="Helical" evidence="1">
    <location>
        <begin position="496"/>
        <end position="516"/>
    </location>
</feature>
<dbReference type="InterPro" id="IPR018580">
    <property type="entry name" value="Uncharacterised_YfhO"/>
</dbReference>
<feature type="transmembrane region" description="Helical" evidence="1">
    <location>
        <begin position="215"/>
        <end position="239"/>
    </location>
</feature>
<dbReference type="KEGG" id="taqu:KDW03_05165"/>
<name>A0AAX3BG02_9SPIR</name>
<feature type="transmembrane region" description="Helical" evidence="1">
    <location>
        <begin position="372"/>
        <end position="392"/>
    </location>
</feature>
<reference evidence="2" key="1">
    <citation type="submission" date="2021-04" db="EMBL/GenBank/DDBJ databases">
        <authorList>
            <person name="Postec A."/>
        </authorList>
    </citation>
    <scope>NUCLEOTIDE SEQUENCE</scope>
    <source>
        <strain evidence="2">F1F22</strain>
    </source>
</reference>
<feature type="transmembrane region" description="Helical" evidence="1">
    <location>
        <begin position="187"/>
        <end position="203"/>
    </location>
</feature>
<keyword evidence="1" id="KW-1133">Transmembrane helix</keyword>
<evidence type="ECO:0000313" key="2">
    <source>
        <dbReference type="EMBL" id="URA11186.1"/>
    </source>
</evidence>
<evidence type="ECO:0000256" key="1">
    <source>
        <dbReference type="SAM" id="Phobius"/>
    </source>
</evidence>
<feature type="transmembrane region" description="Helical" evidence="1">
    <location>
        <begin position="88"/>
        <end position="105"/>
    </location>
</feature>
<reference evidence="2" key="2">
    <citation type="submission" date="2022-06" db="EMBL/GenBank/DDBJ databases">
        <title>Thermospira aquatica gen. nov., sp. nov.</title>
        <authorList>
            <person name="Ben Ali Gam Z."/>
            <person name="Labat M."/>
        </authorList>
    </citation>
    <scope>NUCLEOTIDE SEQUENCE</scope>
    <source>
        <strain evidence="2">F1F22</strain>
    </source>
</reference>
<keyword evidence="3" id="KW-1185">Reference proteome</keyword>
<sequence length="817" mass="92921">MEKKRSFLILSGCFAGVLLLLFWKSFLGYPLQGIDGSIGLLKTMQNSLATTLGQWHHFYWMGSGATDMTPSFYHLFLRMVPAMWMQNIFYPVVLFLAMAGMWLWLRRIGRSFWGALFGALSYGLMPHWVSLVLGGHLLVFEVMAWFGWLLWALTNTFREKGWRWLGWALLSGFFWGAMMNADIQRGFYLSLIAATMVLVIWIQEDKSEFGKKFPFRLAQSLVVALLMFGVMSVTLGGWLNILEGRKALQEGQNVGLSGWEFATQFSQDPRELIDSLAFGYHGKLSGDPEAPYWGTKEFNGNSDSLGFFLVVFGFLGFSFLLRKDIKREEKVWLGFWGVWTVIGLLLSFGKFWPGKPFYWLFYNLPIMSSFRVPLKWLIVPGVGLVVMGSYAFDKLRSWLEEERKEFFQKLLQVALVLVGVSFLWLLYHVITSDGLYQNLYTTLKAYAGIAVENRGWALVRMTFFFLLVAGAIGLAFMSLRRDVLSETQRVLSRRLAVSFIFGGMLLDLLTINWFYFDRAYVKEGPSFYREDEIIRTLKQAGVVRVAPSLLVEQQARIFPMPVCSIRQAYLTYDFLYHGIEAFDIPAESAVDQDLQMFMRAGWFSSGVTQLQTFDDVLAANLPIFRVANVGYLLLDAVVTNTNYPLVGILRDKMGQPHALYKVNGAFPRVTWFSQAVAVTNRDEAFHLFSRPDWPREKVLVVEQGESLEFPSSHARVDLVSYKPVKLVVEVESDTPGHLLVANRYHKQWRAKIDGAQVPILKANIAQMAVKVPSGKHTVVFSYEAVFLYQVLGWLGVVVALGSGVGLAISSRNNKEQE</sequence>
<keyword evidence="1" id="KW-0472">Membrane</keyword>